<protein>
    <submittedName>
        <fullName evidence="4">ADP-ribose pyrophosphatase</fullName>
        <ecNumber evidence="4">3.6.1.13</ecNumber>
    </submittedName>
</protein>
<dbReference type="PANTHER" id="PTHR11839:SF18">
    <property type="entry name" value="NUDIX HYDROLASE DOMAIN-CONTAINING PROTEIN"/>
    <property type="match status" value="1"/>
</dbReference>
<dbReference type="CDD" id="cd03424">
    <property type="entry name" value="NUDIX_ADPRase_Nudt5_UGPPase_Nudt14"/>
    <property type="match status" value="1"/>
</dbReference>
<dbReference type="Gene3D" id="3.90.79.10">
    <property type="entry name" value="Nucleoside Triphosphate Pyrophosphohydrolase"/>
    <property type="match status" value="1"/>
</dbReference>
<dbReference type="EC" id="3.6.1.13" evidence="4"/>
<evidence type="ECO:0000313" key="4">
    <source>
        <dbReference type="EMBL" id="MDQ0748894.1"/>
    </source>
</evidence>
<sequence>MGPPGPHAPWQELSRTTVYEKYGRSVVEVRYRLPSGSVDTFSVREDRPSVAVLALTPAGEILLTRQFRPGPGQFVYELPGGYVGNEESPLDAAERELLEETGYHGDTAVVGHCFGDSYSSSVKFCAIARNCTLRQPPQPDDTEFIEVLSVRPQQLRGLLRAGDVTDVDLAYLGLDALGLL</sequence>
<dbReference type="SUPFAM" id="SSF55811">
    <property type="entry name" value="Nudix"/>
    <property type="match status" value="1"/>
</dbReference>
<accession>A0ABU0QND4</accession>
<comment type="cofactor">
    <cofactor evidence="1">
        <name>Mg(2+)</name>
        <dbReference type="ChEBI" id="CHEBI:18420"/>
    </cofactor>
</comment>
<name>A0ABU0QND4_9ACTN</name>
<dbReference type="GO" id="GO:0047631">
    <property type="term" value="F:ADP-ribose diphosphatase activity"/>
    <property type="evidence" value="ECO:0007669"/>
    <property type="project" value="UniProtKB-EC"/>
</dbReference>
<reference evidence="4 5" key="1">
    <citation type="submission" date="2023-07" db="EMBL/GenBank/DDBJ databases">
        <title>Comparative genomics of wheat-associated soil bacteria to identify genetic determinants of phenazine resistance.</title>
        <authorList>
            <person name="Mouncey N."/>
        </authorList>
    </citation>
    <scope>NUCLEOTIDE SEQUENCE [LARGE SCALE GENOMIC DNA]</scope>
    <source>
        <strain evidence="4 5">B3I12</strain>
    </source>
</reference>
<comment type="caution">
    <text evidence="4">The sequence shown here is derived from an EMBL/GenBank/DDBJ whole genome shotgun (WGS) entry which is preliminary data.</text>
</comment>
<dbReference type="PROSITE" id="PS00893">
    <property type="entry name" value="NUDIX_BOX"/>
    <property type="match status" value="1"/>
</dbReference>
<feature type="domain" description="Nudix hydrolase" evidence="3">
    <location>
        <begin position="45"/>
        <end position="172"/>
    </location>
</feature>
<evidence type="ECO:0000256" key="1">
    <source>
        <dbReference type="ARBA" id="ARBA00001946"/>
    </source>
</evidence>
<gene>
    <name evidence="4" type="ORF">QF034_003125</name>
</gene>
<dbReference type="PROSITE" id="PS51462">
    <property type="entry name" value="NUDIX"/>
    <property type="match status" value="1"/>
</dbReference>
<dbReference type="Pfam" id="PF00293">
    <property type="entry name" value="NUDIX"/>
    <property type="match status" value="1"/>
</dbReference>
<keyword evidence="5" id="KW-1185">Reference proteome</keyword>
<keyword evidence="2 4" id="KW-0378">Hydrolase</keyword>
<evidence type="ECO:0000256" key="2">
    <source>
        <dbReference type="ARBA" id="ARBA00022801"/>
    </source>
</evidence>
<dbReference type="InterPro" id="IPR015797">
    <property type="entry name" value="NUDIX_hydrolase-like_dom_sf"/>
</dbReference>
<dbReference type="InterPro" id="IPR020084">
    <property type="entry name" value="NUDIX_hydrolase_CS"/>
</dbReference>
<dbReference type="InterPro" id="IPR000086">
    <property type="entry name" value="NUDIX_hydrolase_dom"/>
</dbReference>
<evidence type="ECO:0000259" key="3">
    <source>
        <dbReference type="PROSITE" id="PS51462"/>
    </source>
</evidence>
<evidence type="ECO:0000313" key="5">
    <source>
        <dbReference type="Proteomes" id="UP001232755"/>
    </source>
</evidence>
<dbReference type="Proteomes" id="UP001232755">
    <property type="component" value="Unassembled WGS sequence"/>
</dbReference>
<dbReference type="PANTHER" id="PTHR11839">
    <property type="entry name" value="UDP/ADP-SUGAR PYROPHOSPHATASE"/>
    <property type="match status" value="1"/>
</dbReference>
<organism evidence="4 5">
    <name type="scientific">Streptomyces africanus</name>
    <dbReference type="NCBI Taxonomy" id="231024"/>
    <lineage>
        <taxon>Bacteria</taxon>
        <taxon>Bacillati</taxon>
        <taxon>Actinomycetota</taxon>
        <taxon>Actinomycetes</taxon>
        <taxon>Kitasatosporales</taxon>
        <taxon>Streptomycetaceae</taxon>
        <taxon>Streptomyces</taxon>
    </lineage>
</organism>
<proteinExistence type="predicted"/>
<dbReference type="EMBL" id="JAUSYP010000001">
    <property type="protein sequence ID" value="MDQ0748894.1"/>
    <property type="molecule type" value="Genomic_DNA"/>
</dbReference>